<dbReference type="EMBL" id="BTGU01000292">
    <property type="protein sequence ID" value="GMN66151.1"/>
    <property type="molecule type" value="Genomic_DNA"/>
</dbReference>
<dbReference type="Proteomes" id="UP001187192">
    <property type="component" value="Unassembled WGS sequence"/>
</dbReference>
<sequence>MPRPVQATAMQAHHCGLDLKLTFLEKSLSQEQIASVSIRQLLVATAIAGRGDRKVASVSFEDITVSFATTRFAVLKLRRWAAALLRASAVTISLEIRSCTLEIVKRRVTDEIVRVRSSVYSGDHDRASEAAVAAVISSKIRETRVNYRSQSEKFAFIKAKSAITNLDKIKGLLSTPVKSSKELKRRRPKWLDLQITQHNEFQTFSKRDIFGQPWPTSGIHIQLEPPLEA</sequence>
<gene>
    <name evidence="1" type="ORF">TIFTF001_035225</name>
</gene>
<accession>A0AA88E565</accession>
<evidence type="ECO:0000313" key="1">
    <source>
        <dbReference type="EMBL" id="GMN66151.1"/>
    </source>
</evidence>
<keyword evidence="2" id="KW-1185">Reference proteome</keyword>
<organism evidence="1 2">
    <name type="scientific">Ficus carica</name>
    <name type="common">Common fig</name>
    <dbReference type="NCBI Taxonomy" id="3494"/>
    <lineage>
        <taxon>Eukaryota</taxon>
        <taxon>Viridiplantae</taxon>
        <taxon>Streptophyta</taxon>
        <taxon>Embryophyta</taxon>
        <taxon>Tracheophyta</taxon>
        <taxon>Spermatophyta</taxon>
        <taxon>Magnoliopsida</taxon>
        <taxon>eudicotyledons</taxon>
        <taxon>Gunneridae</taxon>
        <taxon>Pentapetalae</taxon>
        <taxon>rosids</taxon>
        <taxon>fabids</taxon>
        <taxon>Rosales</taxon>
        <taxon>Moraceae</taxon>
        <taxon>Ficeae</taxon>
        <taxon>Ficus</taxon>
    </lineage>
</organism>
<comment type="caution">
    <text evidence="1">The sequence shown here is derived from an EMBL/GenBank/DDBJ whole genome shotgun (WGS) entry which is preliminary data.</text>
</comment>
<proteinExistence type="predicted"/>
<reference evidence="1" key="1">
    <citation type="submission" date="2023-07" db="EMBL/GenBank/DDBJ databases">
        <title>draft genome sequence of fig (Ficus carica).</title>
        <authorList>
            <person name="Takahashi T."/>
            <person name="Nishimura K."/>
        </authorList>
    </citation>
    <scope>NUCLEOTIDE SEQUENCE</scope>
</reference>
<dbReference type="AlphaFoldDB" id="A0AA88E565"/>
<protein>
    <submittedName>
        <fullName evidence="1">Uncharacterized protein</fullName>
    </submittedName>
</protein>
<evidence type="ECO:0000313" key="2">
    <source>
        <dbReference type="Proteomes" id="UP001187192"/>
    </source>
</evidence>
<name>A0AA88E565_FICCA</name>